<reference evidence="2" key="1">
    <citation type="journal article" date="2014" name="Int. J. Syst. Evol. Microbiol.">
        <title>Complete genome sequence of Corynebacterium casei LMG S-19264T (=DSM 44701T), isolated from a smear-ripened cheese.</title>
        <authorList>
            <consortium name="US DOE Joint Genome Institute (JGI-PGF)"/>
            <person name="Walter F."/>
            <person name="Albersmeier A."/>
            <person name="Kalinowski J."/>
            <person name="Ruckert C."/>
        </authorList>
    </citation>
    <scope>NUCLEOTIDE SEQUENCE</scope>
    <source>
        <strain evidence="2">JCM 4518</strain>
    </source>
</reference>
<name>A0A918T8R7_9ACTN</name>
<evidence type="ECO:0000256" key="1">
    <source>
        <dbReference type="SAM" id="MobiDB-lite"/>
    </source>
</evidence>
<dbReference type="Proteomes" id="UP000644020">
    <property type="component" value="Unassembled WGS sequence"/>
</dbReference>
<reference evidence="2" key="2">
    <citation type="submission" date="2020-09" db="EMBL/GenBank/DDBJ databases">
        <authorList>
            <person name="Sun Q."/>
            <person name="Ohkuma M."/>
        </authorList>
    </citation>
    <scope>NUCLEOTIDE SEQUENCE</scope>
    <source>
        <strain evidence="2">JCM 4518</strain>
    </source>
</reference>
<accession>A0A918T8R7</accession>
<protein>
    <submittedName>
        <fullName evidence="2">Uncharacterized protein</fullName>
    </submittedName>
</protein>
<evidence type="ECO:0000313" key="2">
    <source>
        <dbReference type="EMBL" id="GHB05203.1"/>
    </source>
</evidence>
<feature type="compositionally biased region" description="Pro residues" evidence="1">
    <location>
        <begin position="1"/>
        <end position="11"/>
    </location>
</feature>
<keyword evidence="3" id="KW-1185">Reference proteome</keyword>
<proteinExistence type="predicted"/>
<feature type="region of interest" description="Disordered" evidence="1">
    <location>
        <begin position="1"/>
        <end position="33"/>
    </location>
</feature>
<sequence>METPAPDPSPTDPHRTTPAPPAPTPRDRSPAGWRKFLDLWFEEWENSRPTPPPHDREHP</sequence>
<comment type="caution">
    <text evidence="2">The sequence shown here is derived from an EMBL/GenBank/DDBJ whole genome shotgun (WGS) entry which is preliminary data.</text>
</comment>
<gene>
    <name evidence="2" type="ORF">GCM10010305_55510</name>
</gene>
<organism evidence="2 3">
    <name type="scientific">Streptomyces termitum</name>
    <dbReference type="NCBI Taxonomy" id="67368"/>
    <lineage>
        <taxon>Bacteria</taxon>
        <taxon>Bacillati</taxon>
        <taxon>Actinomycetota</taxon>
        <taxon>Actinomycetes</taxon>
        <taxon>Kitasatosporales</taxon>
        <taxon>Streptomycetaceae</taxon>
        <taxon>Streptomyces</taxon>
    </lineage>
</organism>
<evidence type="ECO:0000313" key="3">
    <source>
        <dbReference type="Proteomes" id="UP000644020"/>
    </source>
</evidence>
<dbReference type="AlphaFoldDB" id="A0A918T8R7"/>
<dbReference type="EMBL" id="BMUL01000019">
    <property type="protein sequence ID" value="GHB05203.1"/>
    <property type="molecule type" value="Genomic_DNA"/>
</dbReference>